<feature type="domain" description="TNase-like" evidence="16">
    <location>
        <begin position="113"/>
        <end position="275"/>
    </location>
</feature>
<dbReference type="AlphaFoldDB" id="A0AA39WB09"/>
<organism evidence="17 18">
    <name type="scientific">Bombardia bombarda</name>
    <dbReference type="NCBI Taxonomy" id="252184"/>
    <lineage>
        <taxon>Eukaryota</taxon>
        <taxon>Fungi</taxon>
        <taxon>Dikarya</taxon>
        <taxon>Ascomycota</taxon>
        <taxon>Pezizomycotina</taxon>
        <taxon>Sordariomycetes</taxon>
        <taxon>Sordariomycetidae</taxon>
        <taxon>Sordariales</taxon>
        <taxon>Lasiosphaeriaceae</taxon>
        <taxon>Bombardia</taxon>
    </lineage>
</organism>
<keyword evidence="11" id="KW-0106">Calcium</keyword>
<evidence type="ECO:0000256" key="3">
    <source>
        <dbReference type="ARBA" id="ARBA00005435"/>
    </source>
</evidence>
<evidence type="ECO:0000256" key="8">
    <source>
        <dbReference type="ARBA" id="ARBA00022723"/>
    </source>
</evidence>
<evidence type="ECO:0000313" key="17">
    <source>
        <dbReference type="EMBL" id="KAK0613032.1"/>
    </source>
</evidence>
<dbReference type="Pfam" id="PF00565">
    <property type="entry name" value="SNase"/>
    <property type="match status" value="1"/>
</dbReference>
<keyword evidence="14" id="KW-0472">Membrane</keyword>
<evidence type="ECO:0000256" key="4">
    <source>
        <dbReference type="ARBA" id="ARBA00013404"/>
    </source>
</evidence>
<keyword evidence="7" id="KW-0540">Nuclease</keyword>
<sequence length="332" mass="36680">MPWGLWSYPPPPPSTATKKDDNSSSTTSAPPLPAALPPVAASLSDAFKKKEDNVSWDSTLDGIVDWHRYTEPRNIVPSIVVAAVSIGLWGFWRSYLRRLPGTAHIAPGSFRRRSLLGKVTSVGDGDNFHLFHTPGGRLAGWGWLRSVPVERKMLKGRTIPVRIAGVDAPEGAHFGKPAQPHAAEALEFLRSYLLGRRVRAYIYRRDQYERVVATVFVRKAPFFLKKDVGLEMIKQGLATTYEAKTGAEFGGPKMQKVYEAAEALARRKGKGMWAKKTMTGFFGMGKRQQQQQQQQPAFESPRAFKDRMKAQNGVKVVGVEGSTSSVKGGKKV</sequence>
<evidence type="ECO:0000256" key="15">
    <source>
        <dbReference type="SAM" id="MobiDB-lite"/>
    </source>
</evidence>
<evidence type="ECO:0000256" key="1">
    <source>
        <dbReference type="ARBA" id="ARBA00004167"/>
    </source>
</evidence>
<comment type="similarity">
    <text evidence="3">Belongs to the LCL3 family.</text>
</comment>
<feature type="region of interest" description="Disordered" evidence="15">
    <location>
        <begin position="1"/>
        <end position="36"/>
    </location>
</feature>
<gene>
    <name evidence="17" type="ORF">B0T17DRAFT_583794</name>
</gene>
<keyword evidence="12" id="KW-1133">Transmembrane helix</keyword>
<comment type="caution">
    <text evidence="17">The sequence shown here is derived from an EMBL/GenBank/DDBJ whole genome shotgun (WGS) entry which is preliminary data.</text>
</comment>
<dbReference type="SUPFAM" id="SSF50199">
    <property type="entry name" value="Staphylococcal nuclease"/>
    <property type="match status" value="1"/>
</dbReference>
<dbReference type="SMART" id="SM00318">
    <property type="entry name" value="SNc"/>
    <property type="match status" value="1"/>
</dbReference>
<evidence type="ECO:0000256" key="14">
    <source>
        <dbReference type="ARBA" id="ARBA00023136"/>
    </source>
</evidence>
<evidence type="ECO:0000256" key="6">
    <source>
        <dbReference type="ARBA" id="ARBA00022692"/>
    </source>
</evidence>
<dbReference type="Gene3D" id="2.40.50.90">
    <property type="match status" value="1"/>
</dbReference>
<dbReference type="PANTHER" id="PTHR12302">
    <property type="entry name" value="EBNA2 BINDING PROTEIN P100"/>
    <property type="match status" value="1"/>
</dbReference>
<evidence type="ECO:0000256" key="7">
    <source>
        <dbReference type="ARBA" id="ARBA00022722"/>
    </source>
</evidence>
<evidence type="ECO:0000259" key="16">
    <source>
        <dbReference type="PROSITE" id="PS50830"/>
    </source>
</evidence>
<keyword evidence="10" id="KW-0378">Hydrolase</keyword>
<keyword evidence="13" id="KW-0496">Mitochondrion</keyword>
<name>A0AA39WB09_9PEZI</name>
<proteinExistence type="inferred from homology"/>
<reference evidence="17" key="1">
    <citation type="submission" date="2023-06" db="EMBL/GenBank/DDBJ databases">
        <title>Genome-scale phylogeny and comparative genomics of the fungal order Sordariales.</title>
        <authorList>
            <consortium name="Lawrence Berkeley National Laboratory"/>
            <person name="Hensen N."/>
            <person name="Bonometti L."/>
            <person name="Westerberg I."/>
            <person name="Brannstrom I.O."/>
            <person name="Guillou S."/>
            <person name="Cros-Aarteil S."/>
            <person name="Calhoun S."/>
            <person name="Haridas S."/>
            <person name="Kuo A."/>
            <person name="Mondo S."/>
            <person name="Pangilinan J."/>
            <person name="Riley R."/>
            <person name="LaButti K."/>
            <person name="Andreopoulos B."/>
            <person name="Lipzen A."/>
            <person name="Chen C."/>
            <person name="Yanf M."/>
            <person name="Daum C."/>
            <person name="Ng V."/>
            <person name="Clum A."/>
            <person name="Steindorff A."/>
            <person name="Ohm R."/>
            <person name="Martin F."/>
            <person name="Silar P."/>
            <person name="Natvig D."/>
            <person name="Lalanne C."/>
            <person name="Gautier V."/>
            <person name="Ament-velasquez S.L."/>
            <person name="Kruys A."/>
            <person name="Hutchinson M.I."/>
            <person name="Powell A.J."/>
            <person name="Barry K."/>
            <person name="Miller A.N."/>
            <person name="Grigoriev I.V."/>
            <person name="Debuchy R."/>
            <person name="Gladieux P."/>
            <person name="Thoren M.H."/>
            <person name="Johannesson H."/>
        </authorList>
    </citation>
    <scope>NUCLEOTIDE SEQUENCE</scope>
    <source>
        <strain evidence="17">SMH3391-2</strain>
    </source>
</reference>
<evidence type="ECO:0000256" key="10">
    <source>
        <dbReference type="ARBA" id="ARBA00022801"/>
    </source>
</evidence>
<dbReference type="FunFam" id="2.40.50.90:FF:000029">
    <property type="entry name" value="Probable endonuclease lcl3"/>
    <property type="match status" value="1"/>
</dbReference>
<evidence type="ECO:0000256" key="2">
    <source>
        <dbReference type="ARBA" id="ARBA00004173"/>
    </source>
</evidence>
<dbReference type="PROSITE" id="PS50830">
    <property type="entry name" value="TNASE_3"/>
    <property type="match status" value="1"/>
</dbReference>
<evidence type="ECO:0000256" key="11">
    <source>
        <dbReference type="ARBA" id="ARBA00022837"/>
    </source>
</evidence>
<dbReference type="GO" id="GO:0016787">
    <property type="term" value="F:hydrolase activity"/>
    <property type="evidence" value="ECO:0007669"/>
    <property type="project" value="UniProtKB-KW"/>
</dbReference>
<evidence type="ECO:0000256" key="9">
    <source>
        <dbReference type="ARBA" id="ARBA00022759"/>
    </source>
</evidence>
<keyword evidence="6" id="KW-0812">Transmembrane</keyword>
<dbReference type="GO" id="GO:0016020">
    <property type="term" value="C:membrane"/>
    <property type="evidence" value="ECO:0007669"/>
    <property type="project" value="UniProtKB-SubCell"/>
</dbReference>
<dbReference type="GO" id="GO:0046872">
    <property type="term" value="F:metal ion binding"/>
    <property type="evidence" value="ECO:0007669"/>
    <property type="project" value="UniProtKB-KW"/>
</dbReference>
<dbReference type="InterPro" id="IPR035437">
    <property type="entry name" value="SNase_OB-fold_sf"/>
</dbReference>
<keyword evidence="9" id="KW-0255">Endonuclease</keyword>
<protein>
    <recommendedName>
        <fullName evidence="4">Probable endonuclease LCL3</fullName>
    </recommendedName>
    <alternativeName>
        <fullName evidence="5">Probable endonuclease lcl3</fullName>
    </alternativeName>
</protein>
<evidence type="ECO:0000256" key="12">
    <source>
        <dbReference type="ARBA" id="ARBA00022989"/>
    </source>
</evidence>
<accession>A0AA39WB09</accession>
<evidence type="ECO:0000313" key="18">
    <source>
        <dbReference type="Proteomes" id="UP001174934"/>
    </source>
</evidence>
<keyword evidence="8" id="KW-0479">Metal-binding</keyword>
<dbReference type="GO" id="GO:0005739">
    <property type="term" value="C:mitochondrion"/>
    <property type="evidence" value="ECO:0007669"/>
    <property type="project" value="UniProtKB-SubCell"/>
</dbReference>
<dbReference type="Proteomes" id="UP001174934">
    <property type="component" value="Unassembled WGS sequence"/>
</dbReference>
<keyword evidence="18" id="KW-1185">Reference proteome</keyword>
<evidence type="ECO:0000256" key="5">
    <source>
        <dbReference type="ARBA" id="ARBA00014651"/>
    </source>
</evidence>
<comment type="subcellular location">
    <subcellularLocation>
        <location evidence="1">Membrane</location>
        <topology evidence="1">Single-pass membrane protein</topology>
    </subcellularLocation>
    <subcellularLocation>
        <location evidence="2">Mitochondrion</location>
    </subcellularLocation>
</comment>
<dbReference type="PANTHER" id="PTHR12302:SF3">
    <property type="entry name" value="SERINE_THREONINE-PROTEIN KINASE 31"/>
    <property type="match status" value="1"/>
</dbReference>
<dbReference type="InterPro" id="IPR016071">
    <property type="entry name" value="Staphylococal_nuclease_OB-fold"/>
</dbReference>
<dbReference type="EMBL" id="JAULSR010000008">
    <property type="protein sequence ID" value="KAK0613032.1"/>
    <property type="molecule type" value="Genomic_DNA"/>
</dbReference>
<dbReference type="GO" id="GO:0004519">
    <property type="term" value="F:endonuclease activity"/>
    <property type="evidence" value="ECO:0007669"/>
    <property type="project" value="UniProtKB-KW"/>
</dbReference>
<evidence type="ECO:0000256" key="13">
    <source>
        <dbReference type="ARBA" id="ARBA00023128"/>
    </source>
</evidence>